<evidence type="ECO:0000313" key="2">
    <source>
        <dbReference type="Proteomes" id="UP000265515"/>
    </source>
</evidence>
<keyword evidence="2" id="KW-1185">Reference proteome</keyword>
<protein>
    <submittedName>
        <fullName evidence="1">Uncharacterized protein</fullName>
    </submittedName>
</protein>
<organism evidence="1 2">
    <name type="scientific">Chara braunii</name>
    <name type="common">Braun's stonewort</name>
    <dbReference type="NCBI Taxonomy" id="69332"/>
    <lineage>
        <taxon>Eukaryota</taxon>
        <taxon>Viridiplantae</taxon>
        <taxon>Streptophyta</taxon>
        <taxon>Charophyceae</taxon>
        <taxon>Charales</taxon>
        <taxon>Characeae</taxon>
        <taxon>Chara</taxon>
    </lineage>
</organism>
<reference evidence="1 2" key="1">
    <citation type="journal article" date="2018" name="Cell">
        <title>The Chara Genome: Secondary Complexity and Implications for Plant Terrestrialization.</title>
        <authorList>
            <person name="Nishiyama T."/>
            <person name="Sakayama H."/>
            <person name="Vries J.D."/>
            <person name="Buschmann H."/>
            <person name="Saint-Marcoux D."/>
            <person name="Ullrich K.K."/>
            <person name="Haas F.B."/>
            <person name="Vanderstraeten L."/>
            <person name="Becker D."/>
            <person name="Lang D."/>
            <person name="Vosolsobe S."/>
            <person name="Rombauts S."/>
            <person name="Wilhelmsson P.K.I."/>
            <person name="Janitza P."/>
            <person name="Kern R."/>
            <person name="Heyl A."/>
            <person name="Rumpler F."/>
            <person name="Villalobos L.I.A.C."/>
            <person name="Clay J.M."/>
            <person name="Skokan R."/>
            <person name="Toyoda A."/>
            <person name="Suzuki Y."/>
            <person name="Kagoshima H."/>
            <person name="Schijlen E."/>
            <person name="Tajeshwar N."/>
            <person name="Catarino B."/>
            <person name="Hetherington A.J."/>
            <person name="Saltykova A."/>
            <person name="Bonnot C."/>
            <person name="Breuninger H."/>
            <person name="Symeonidi A."/>
            <person name="Radhakrishnan G.V."/>
            <person name="Van Nieuwerburgh F."/>
            <person name="Deforce D."/>
            <person name="Chang C."/>
            <person name="Karol K.G."/>
            <person name="Hedrich R."/>
            <person name="Ulvskov P."/>
            <person name="Glockner G."/>
            <person name="Delwiche C.F."/>
            <person name="Petrasek J."/>
            <person name="Van de Peer Y."/>
            <person name="Friml J."/>
            <person name="Beilby M."/>
            <person name="Dolan L."/>
            <person name="Kohara Y."/>
            <person name="Sugano S."/>
            <person name="Fujiyama A."/>
            <person name="Delaux P.-M."/>
            <person name="Quint M."/>
            <person name="TheiBen G."/>
            <person name="Hagemann M."/>
            <person name="Harholt J."/>
            <person name="Dunand C."/>
            <person name="Zachgo S."/>
            <person name="Langdale J."/>
            <person name="Maumus F."/>
            <person name="Straeten D.V.D."/>
            <person name="Gould S.B."/>
            <person name="Rensing S.A."/>
        </authorList>
    </citation>
    <scope>NUCLEOTIDE SEQUENCE [LARGE SCALE GENOMIC DNA]</scope>
    <source>
        <strain evidence="1 2">S276</strain>
    </source>
</reference>
<dbReference type="Gramene" id="GBG60737">
    <property type="protein sequence ID" value="GBG60737"/>
    <property type="gene ID" value="CBR_g12475"/>
</dbReference>
<proteinExistence type="predicted"/>
<dbReference type="Proteomes" id="UP000265515">
    <property type="component" value="Unassembled WGS sequence"/>
</dbReference>
<name>A0A388JSK6_CHABU</name>
<gene>
    <name evidence="1" type="ORF">CBR_g12475</name>
</gene>
<comment type="caution">
    <text evidence="1">The sequence shown here is derived from an EMBL/GenBank/DDBJ whole genome shotgun (WGS) entry which is preliminary data.</text>
</comment>
<evidence type="ECO:0000313" key="1">
    <source>
        <dbReference type="EMBL" id="GBG60737.1"/>
    </source>
</evidence>
<dbReference type="EMBL" id="BFEA01000014">
    <property type="protein sequence ID" value="GBG60737.1"/>
    <property type="molecule type" value="Genomic_DNA"/>
</dbReference>
<sequence>MDMDGSNEMRLGAVEWFSTAQVRAAALSRMVAMLRMIVTERRVPSMSWIRSVQQSMLEIARGLEEGPPPHPEAPTDRPQFQALMRRCCEELEEGQGLCG</sequence>
<dbReference type="AlphaFoldDB" id="A0A388JSK6"/>
<accession>A0A388JSK6</accession>